<dbReference type="EMBL" id="ML208377">
    <property type="protein sequence ID" value="TFK67376.1"/>
    <property type="molecule type" value="Genomic_DNA"/>
</dbReference>
<gene>
    <name evidence="1" type="ORF">BDN72DRAFT_98129</name>
</gene>
<reference evidence="1 2" key="1">
    <citation type="journal article" date="2019" name="Nat. Ecol. Evol.">
        <title>Megaphylogeny resolves global patterns of mushroom evolution.</title>
        <authorList>
            <person name="Varga T."/>
            <person name="Krizsan K."/>
            <person name="Foldi C."/>
            <person name="Dima B."/>
            <person name="Sanchez-Garcia M."/>
            <person name="Sanchez-Ramirez S."/>
            <person name="Szollosi G.J."/>
            <person name="Szarkandi J.G."/>
            <person name="Papp V."/>
            <person name="Albert L."/>
            <person name="Andreopoulos W."/>
            <person name="Angelini C."/>
            <person name="Antonin V."/>
            <person name="Barry K.W."/>
            <person name="Bougher N.L."/>
            <person name="Buchanan P."/>
            <person name="Buyck B."/>
            <person name="Bense V."/>
            <person name="Catcheside P."/>
            <person name="Chovatia M."/>
            <person name="Cooper J."/>
            <person name="Damon W."/>
            <person name="Desjardin D."/>
            <person name="Finy P."/>
            <person name="Geml J."/>
            <person name="Haridas S."/>
            <person name="Hughes K."/>
            <person name="Justo A."/>
            <person name="Karasinski D."/>
            <person name="Kautmanova I."/>
            <person name="Kiss B."/>
            <person name="Kocsube S."/>
            <person name="Kotiranta H."/>
            <person name="LaButti K.M."/>
            <person name="Lechner B.E."/>
            <person name="Liimatainen K."/>
            <person name="Lipzen A."/>
            <person name="Lukacs Z."/>
            <person name="Mihaltcheva S."/>
            <person name="Morgado L.N."/>
            <person name="Niskanen T."/>
            <person name="Noordeloos M.E."/>
            <person name="Ohm R.A."/>
            <person name="Ortiz-Santana B."/>
            <person name="Ovrebo C."/>
            <person name="Racz N."/>
            <person name="Riley R."/>
            <person name="Savchenko A."/>
            <person name="Shiryaev A."/>
            <person name="Soop K."/>
            <person name="Spirin V."/>
            <person name="Szebenyi C."/>
            <person name="Tomsovsky M."/>
            <person name="Tulloss R.E."/>
            <person name="Uehling J."/>
            <person name="Grigoriev I.V."/>
            <person name="Vagvolgyi C."/>
            <person name="Papp T."/>
            <person name="Martin F.M."/>
            <person name="Miettinen O."/>
            <person name="Hibbett D.S."/>
            <person name="Nagy L.G."/>
        </authorList>
    </citation>
    <scope>NUCLEOTIDE SEQUENCE [LARGE SCALE GENOMIC DNA]</scope>
    <source>
        <strain evidence="1 2">NL-1719</strain>
    </source>
</reference>
<accession>A0ACD3APA9</accession>
<evidence type="ECO:0000313" key="2">
    <source>
        <dbReference type="Proteomes" id="UP000308600"/>
    </source>
</evidence>
<name>A0ACD3APA9_9AGAR</name>
<protein>
    <submittedName>
        <fullName evidence="1">Uncharacterized protein</fullName>
    </submittedName>
</protein>
<evidence type="ECO:0000313" key="1">
    <source>
        <dbReference type="EMBL" id="TFK67376.1"/>
    </source>
</evidence>
<dbReference type="Proteomes" id="UP000308600">
    <property type="component" value="Unassembled WGS sequence"/>
</dbReference>
<proteinExistence type="predicted"/>
<keyword evidence="2" id="KW-1185">Reference proteome</keyword>
<sequence>MGLTILPPPPSPLSREVHQEEDYYPSPRASVVSLSSQTSSTSSGFASLDVDMGKASPCVEIILDSPIVFLKGTGVDVEPARLSGHVVLHLSESTSVKELTLSFRGKSRLPTFNTDAMSFNSSYVQHVICEHDWSFLEGDKKHTRTLKAGRHCFPFQLQIGGSLPSTLSTTIFGGAAVTYKLRAELIRPRLTQNIYSTLPVTVLRSFAPEALEYQQTLEIENTWPEKLMYSIMLPHKAWAAGDNVTAIVKFSPLKKGVCVLTVGTAIHEITKINNKGGTPAEYSRVIATKKHEIVGGRAVEMDPFGRRDPVSSNPSNSTTTPAAATSQPPGAAGGSALPHRVAMNLRPSSSHSFSSTTCTPRPPFTTSSSPLAGPSSSPSTSTPRQNSQASTSSASASASTSAQASDSAGVDEIADDLEGLDDTIAPLEIAVPLNLTPTHPLDPIIVSHRIKWSIIILNPDGHTSELRCSLPLHLLDYRLLEEARALTATTRRLMLGGPEVPLEEDDHELPSYKAHVRDRVANMFLPETATVRVANPWSAASGTTSANGSRPTTPNVAGATRLSVPSSSSLGVGFFSRGRSRPGTPNNQSNSQLPHVPDSSTLEWLNAELLYANSNTQTSQARSDPPPDSEPASRRSSRFPSRNGSRAASRSRNGSPERPDVTIVHEPPNGRGSHMLLEATLKAFTPMARSWFSSRSAAAPSSSSSTSSSQPHPASVALSSIANPQSNPYMSSTSYGVTPTFIGSSHTLQASTSRPSSSGGVNVGLAGPSFYIGNGSQSPPSSRPGTSSSRISNIESIGLDQHLTSALLQRAYTEVPTYGVASRGFIGGVPPLESLQGLPSYEESLMATRKKKTSGRRRSRSGAGGSESLSGSGDGAEEWKTIEREMMRRRNEGVGAGASGSVSAREERRVAFAVGS</sequence>
<organism evidence="1 2">
    <name type="scientific">Pluteus cervinus</name>
    <dbReference type="NCBI Taxonomy" id="181527"/>
    <lineage>
        <taxon>Eukaryota</taxon>
        <taxon>Fungi</taxon>
        <taxon>Dikarya</taxon>
        <taxon>Basidiomycota</taxon>
        <taxon>Agaricomycotina</taxon>
        <taxon>Agaricomycetes</taxon>
        <taxon>Agaricomycetidae</taxon>
        <taxon>Agaricales</taxon>
        <taxon>Pluteineae</taxon>
        <taxon>Pluteaceae</taxon>
        <taxon>Pluteus</taxon>
    </lineage>
</organism>